<dbReference type="PANTHER" id="PTHR33734">
    <property type="entry name" value="LYSM DOMAIN-CONTAINING GPI-ANCHORED PROTEIN 2"/>
    <property type="match status" value="1"/>
</dbReference>
<dbReference type="SUPFAM" id="SSF54106">
    <property type="entry name" value="LysM domain"/>
    <property type="match status" value="4"/>
</dbReference>
<dbReference type="PROSITE" id="PS51782">
    <property type="entry name" value="LYSM"/>
    <property type="match status" value="4"/>
</dbReference>
<dbReference type="InterPro" id="IPR036779">
    <property type="entry name" value="LysM_dom_sf"/>
</dbReference>
<reference evidence="5 6" key="1">
    <citation type="submission" date="2014-12" db="EMBL/GenBank/DDBJ databases">
        <title>Draft genome sequence of Terrisporobacter sp. 08-306576, isolated from the blood culture of a bacteremia patient.</title>
        <authorList>
            <person name="Lund L.C."/>
            <person name="Sydenham T.V."/>
            <person name="Hogh S.V."/>
            <person name="Skov M.N."/>
            <person name="Kemp M."/>
            <person name="Justesen U.S."/>
        </authorList>
    </citation>
    <scope>NUCLEOTIDE SEQUENCE [LARGE SCALE GENOMIC DNA]</scope>
    <source>
        <strain evidence="5 6">08-306576</strain>
    </source>
</reference>
<gene>
    <name evidence="5" type="ORF">QX51_05225</name>
</gene>
<feature type="domain" description="LysM" evidence="4">
    <location>
        <begin position="219"/>
        <end position="263"/>
    </location>
</feature>
<dbReference type="PROSITE" id="PS51904">
    <property type="entry name" value="GLYCOSYL_HYDROL_F25_2"/>
    <property type="match status" value="1"/>
</dbReference>
<dbReference type="PANTHER" id="PTHR33734:SF22">
    <property type="entry name" value="MEMBRANE-BOUND LYTIC MUREIN TRANSGLYCOSYLASE D"/>
    <property type="match status" value="1"/>
</dbReference>
<dbReference type="EMBL" id="JWHR01000057">
    <property type="protein sequence ID" value="KHS58027.1"/>
    <property type="molecule type" value="Genomic_DNA"/>
</dbReference>
<dbReference type="RefSeq" id="WP_039678849.1">
    <property type="nucleotide sequence ID" value="NZ_JAWGXO010000008.1"/>
</dbReference>
<dbReference type="InterPro" id="IPR018392">
    <property type="entry name" value="LysM"/>
</dbReference>
<dbReference type="Gene3D" id="3.20.20.80">
    <property type="entry name" value="Glycosidases"/>
    <property type="match status" value="1"/>
</dbReference>
<dbReference type="Proteomes" id="UP000031189">
    <property type="component" value="Unassembled WGS sequence"/>
</dbReference>
<evidence type="ECO:0000313" key="5">
    <source>
        <dbReference type="EMBL" id="KHS58027.1"/>
    </source>
</evidence>
<sequence>MSKYRGIDVSNWSGTIDWESVANSGVEAVIIQASEGTFYRDPYLQEFYDGARRNNLKIGFYHFFNPGSSPTPVEQARYFVDTISGLHSDIKLVLDLEQTGGLGNYELTKQAIEFLEEVKKLSGLDVAVYTYTNFAQNNLYKGIGLENYPLWIAQIDIDAPQSNPIWGDKYAAWQYSDTGRVSGIYTNTDLDIFYEHIFLDDKKDVPGIRKEESKDKKVIYYTVQEGDTLSSIAKRYGVSVKELEKINGLADSNLIYPGEVLKIYPKEKREERKKEGSKFYSTYIVMSGDTLSSIAIKFHTTVDELVKLNDISNPNLIYPGEIIKVPSVKRGASKSISSKEYIKTYIVRSGDTLYGIAKRFHTTVDKLVELNGLSNPNLIYPGQVLKIESSGRVKDGEGFRDYYVVQKGDTLSKIAKKFNKTEQELLDHNDILNDKDLDEGHVIKLN</sequence>
<dbReference type="Pfam" id="PF01183">
    <property type="entry name" value="Glyco_hydro_25"/>
    <property type="match status" value="1"/>
</dbReference>
<proteinExistence type="inferred from homology"/>
<organism evidence="5 6">
    <name type="scientific">Terrisporobacter othiniensis</name>
    <dbReference type="NCBI Taxonomy" id="1577792"/>
    <lineage>
        <taxon>Bacteria</taxon>
        <taxon>Bacillati</taxon>
        <taxon>Bacillota</taxon>
        <taxon>Clostridia</taxon>
        <taxon>Peptostreptococcales</taxon>
        <taxon>Peptostreptococcaceae</taxon>
        <taxon>Terrisporobacter</taxon>
    </lineage>
</organism>
<dbReference type="Gene3D" id="3.10.350.10">
    <property type="entry name" value="LysM domain"/>
    <property type="match status" value="4"/>
</dbReference>
<evidence type="ECO:0000313" key="6">
    <source>
        <dbReference type="Proteomes" id="UP000031189"/>
    </source>
</evidence>
<name>A0A0B3W6I5_9FIRM</name>
<dbReference type="CDD" id="cd00118">
    <property type="entry name" value="LysM"/>
    <property type="match status" value="4"/>
</dbReference>
<dbReference type="GO" id="GO:0009253">
    <property type="term" value="P:peptidoglycan catabolic process"/>
    <property type="evidence" value="ECO:0007669"/>
    <property type="project" value="InterPro"/>
</dbReference>
<dbReference type="Pfam" id="PF01476">
    <property type="entry name" value="LysM"/>
    <property type="match status" value="4"/>
</dbReference>
<dbReference type="InterPro" id="IPR018077">
    <property type="entry name" value="Glyco_hydro_fam25_subgr"/>
</dbReference>
<dbReference type="AlphaFoldDB" id="A0A0B3W6I5"/>
<evidence type="ECO:0000256" key="3">
    <source>
        <dbReference type="ARBA" id="ARBA00023295"/>
    </source>
</evidence>
<keyword evidence="2 5" id="KW-0378">Hydrolase</keyword>
<dbReference type="GO" id="GO:0008932">
    <property type="term" value="F:lytic endotransglycosylase activity"/>
    <property type="evidence" value="ECO:0007669"/>
    <property type="project" value="TreeGrafter"/>
</dbReference>
<keyword evidence="3" id="KW-0326">Glycosidase</keyword>
<accession>A0A0B3W6I5</accession>
<dbReference type="CDD" id="cd06525">
    <property type="entry name" value="GH25_Lyc-like"/>
    <property type="match status" value="1"/>
</dbReference>
<dbReference type="STRING" id="1577792.QX51_05225"/>
<keyword evidence="6" id="KW-1185">Reference proteome</keyword>
<dbReference type="InterPro" id="IPR017853">
    <property type="entry name" value="GH"/>
</dbReference>
<feature type="domain" description="LysM" evidence="4">
    <location>
        <begin position="281"/>
        <end position="325"/>
    </location>
</feature>
<comment type="similarity">
    <text evidence="1">Belongs to the glycosyl hydrolase 25 family.</text>
</comment>
<feature type="domain" description="LysM" evidence="4">
    <location>
        <begin position="401"/>
        <end position="445"/>
    </location>
</feature>
<dbReference type="InterPro" id="IPR002053">
    <property type="entry name" value="Glyco_hydro_25"/>
</dbReference>
<dbReference type="GO" id="GO:0016998">
    <property type="term" value="P:cell wall macromolecule catabolic process"/>
    <property type="evidence" value="ECO:0007669"/>
    <property type="project" value="InterPro"/>
</dbReference>
<evidence type="ECO:0000256" key="1">
    <source>
        <dbReference type="ARBA" id="ARBA00010646"/>
    </source>
</evidence>
<dbReference type="OrthoDB" id="9800780at2"/>
<comment type="caution">
    <text evidence="5">The sequence shown here is derived from an EMBL/GenBank/DDBJ whole genome shotgun (WGS) entry which is preliminary data.</text>
</comment>
<evidence type="ECO:0000256" key="2">
    <source>
        <dbReference type="ARBA" id="ARBA00022801"/>
    </source>
</evidence>
<dbReference type="SUPFAM" id="SSF51445">
    <property type="entry name" value="(Trans)glycosidases"/>
    <property type="match status" value="1"/>
</dbReference>
<protein>
    <submittedName>
        <fullName evidence="5">Glycosyl hydrolase family 25</fullName>
    </submittedName>
</protein>
<dbReference type="SMART" id="SM00641">
    <property type="entry name" value="Glyco_25"/>
    <property type="match status" value="1"/>
</dbReference>
<evidence type="ECO:0000259" key="4">
    <source>
        <dbReference type="PROSITE" id="PS51782"/>
    </source>
</evidence>
<dbReference type="SMART" id="SM00257">
    <property type="entry name" value="LysM"/>
    <property type="match status" value="4"/>
</dbReference>
<feature type="domain" description="LysM" evidence="4">
    <location>
        <begin position="343"/>
        <end position="387"/>
    </location>
</feature>
<dbReference type="GO" id="GO:0003796">
    <property type="term" value="F:lysozyme activity"/>
    <property type="evidence" value="ECO:0007669"/>
    <property type="project" value="InterPro"/>
</dbReference>